<organism evidence="2 3">
    <name type="scientific">Colletotrichum zoysiae</name>
    <dbReference type="NCBI Taxonomy" id="1216348"/>
    <lineage>
        <taxon>Eukaryota</taxon>
        <taxon>Fungi</taxon>
        <taxon>Dikarya</taxon>
        <taxon>Ascomycota</taxon>
        <taxon>Pezizomycotina</taxon>
        <taxon>Sordariomycetes</taxon>
        <taxon>Hypocreomycetidae</taxon>
        <taxon>Glomerellales</taxon>
        <taxon>Glomerellaceae</taxon>
        <taxon>Colletotrichum</taxon>
        <taxon>Colletotrichum graminicola species complex</taxon>
    </lineage>
</organism>
<accession>A0AAD9H333</accession>
<reference evidence="2" key="1">
    <citation type="submission" date="2021-06" db="EMBL/GenBank/DDBJ databases">
        <title>Comparative genomics, transcriptomics and evolutionary studies reveal genomic signatures of adaptation to plant cell wall in hemibiotrophic fungi.</title>
        <authorList>
            <consortium name="DOE Joint Genome Institute"/>
            <person name="Baroncelli R."/>
            <person name="Diaz J.F."/>
            <person name="Benocci T."/>
            <person name="Peng M."/>
            <person name="Battaglia E."/>
            <person name="Haridas S."/>
            <person name="Andreopoulos W."/>
            <person name="Labutti K."/>
            <person name="Pangilinan J."/>
            <person name="Floch G.L."/>
            <person name="Makela M.R."/>
            <person name="Henrissat B."/>
            <person name="Grigoriev I.V."/>
            <person name="Crouch J.A."/>
            <person name="De Vries R.P."/>
            <person name="Sukno S.A."/>
            <person name="Thon M.R."/>
        </authorList>
    </citation>
    <scope>NUCLEOTIDE SEQUENCE</scope>
    <source>
        <strain evidence="2">MAFF235873</strain>
    </source>
</reference>
<comment type="caution">
    <text evidence="2">The sequence shown here is derived from an EMBL/GenBank/DDBJ whole genome shotgun (WGS) entry which is preliminary data.</text>
</comment>
<feature type="region of interest" description="Disordered" evidence="1">
    <location>
        <begin position="1"/>
        <end position="37"/>
    </location>
</feature>
<keyword evidence="3" id="KW-1185">Reference proteome</keyword>
<feature type="compositionally biased region" description="Basic residues" evidence="1">
    <location>
        <begin position="1"/>
        <end position="22"/>
    </location>
</feature>
<dbReference type="AlphaFoldDB" id="A0AAD9H333"/>
<dbReference type="EMBL" id="MU843160">
    <property type="protein sequence ID" value="KAK2020886.1"/>
    <property type="molecule type" value="Genomic_DNA"/>
</dbReference>
<name>A0AAD9H333_9PEZI</name>
<sequence>MGLVAPKRKKKKPQHTHTHTHTHQVPDVRSAISADRPRSTSVPSLAYLIWERYLDTKSPKTRSAGPVPPDILPPRPSSQAMLALRPFGCGSRIADESQREIVAALVGLWRCVLANSLPPSDGQSGLTRQKALPGSGKKAFVVLRLVPPARPPPVGQLTIVTGDSPRVHECDAVERPTFCARVADSGGLTNEATTTTLNTTGGDDDGSCVFSNTVK</sequence>
<gene>
    <name evidence="2" type="ORF">LX32DRAFT_285912</name>
</gene>
<evidence type="ECO:0000313" key="2">
    <source>
        <dbReference type="EMBL" id="KAK2020886.1"/>
    </source>
</evidence>
<protein>
    <submittedName>
        <fullName evidence="2">Uncharacterized protein</fullName>
    </submittedName>
</protein>
<proteinExistence type="predicted"/>
<dbReference type="Proteomes" id="UP001232148">
    <property type="component" value="Unassembled WGS sequence"/>
</dbReference>
<evidence type="ECO:0000313" key="3">
    <source>
        <dbReference type="Proteomes" id="UP001232148"/>
    </source>
</evidence>
<evidence type="ECO:0000256" key="1">
    <source>
        <dbReference type="SAM" id="MobiDB-lite"/>
    </source>
</evidence>